<keyword evidence="8" id="KW-0732">Signal</keyword>
<dbReference type="InterPro" id="IPR007599">
    <property type="entry name" value="DER1"/>
</dbReference>
<evidence type="ECO:0000313" key="10">
    <source>
        <dbReference type="Proteomes" id="UP001530293"/>
    </source>
</evidence>
<dbReference type="AlphaFoldDB" id="A0ABD3MK37"/>
<dbReference type="Pfam" id="PF04511">
    <property type="entry name" value="DER1"/>
    <property type="match status" value="1"/>
</dbReference>
<comment type="caution">
    <text evidence="9">The sequence shown here is derived from an EMBL/GenBank/DDBJ whole genome shotgun (WGS) entry which is preliminary data.</text>
</comment>
<keyword evidence="4 7" id="KW-0256">Endoplasmic reticulum</keyword>
<feature type="transmembrane region" description="Helical" evidence="7">
    <location>
        <begin position="178"/>
        <end position="200"/>
    </location>
</feature>
<dbReference type="GO" id="GO:0006950">
    <property type="term" value="P:response to stress"/>
    <property type="evidence" value="ECO:0007669"/>
    <property type="project" value="UniProtKB-ARBA"/>
</dbReference>
<comment type="function">
    <text evidence="7">May be involved in the degradation of misfolded endoplasmic reticulum (ER) luminal proteins.</text>
</comment>
<dbReference type="Proteomes" id="UP001530293">
    <property type="component" value="Unassembled WGS sequence"/>
</dbReference>
<keyword evidence="3 7" id="KW-0812">Transmembrane</keyword>
<comment type="similarity">
    <text evidence="2 7">Belongs to the derlin family.</text>
</comment>
<evidence type="ECO:0000256" key="6">
    <source>
        <dbReference type="ARBA" id="ARBA00023136"/>
    </source>
</evidence>
<sequence length="344" mass="39821">MRYQTNHLAILIVSAIALACFPVYADGRGRGHFAPSCVYRAHRINDGSSERRSHDGQTSQFRTSYLSPIMQSRITLIRGGAFDDDSDDESDMSDFDFDNDENMFDFDAAEDDFGDENTLTQIIEAYHKTPPLTKAYLTASFGAALLGYITNKNDFPSILQLEWKPILTQLQIWRPLTAFLNFGPLGLGYLMTAQFVWTYMSTLERLNHSKPYDFWFMMFFGSASMVLGYSVMGLSPRFLGHNLSTFMVYVWSRYHEGMEVNMFELFNTRAEMLPWFFLAQTFLLEGEVPILDFLGIVFGHIYHHYKTTNVLRTPNFVIQWYNGDSQYARMLREKYKTISSDFEM</sequence>
<dbReference type="GO" id="GO:0005789">
    <property type="term" value="C:endoplasmic reticulum membrane"/>
    <property type="evidence" value="ECO:0007669"/>
    <property type="project" value="UniProtKB-SubCell"/>
</dbReference>
<evidence type="ECO:0000256" key="5">
    <source>
        <dbReference type="ARBA" id="ARBA00022989"/>
    </source>
</evidence>
<evidence type="ECO:0000256" key="1">
    <source>
        <dbReference type="ARBA" id="ARBA00004477"/>
    </source>
</evidence>
<proteinExistence type="inferred from homology"/>
<dbReference type="InterPro" id="IPR035952">
    <property type="entry name" value="Rhomboid-like_sf"/>
</dbReference>
<evidence type="ECO:0000256" key="2">
    <source>
        <dbReference type="ARBA" id="ARBA00008917"/>
    </source>
</evidence>
<feature type="transmembrane region" description="Helical" evidence="7">
    <location>
        <begin position="212"/>
        <end position="232"/>
    </location>
</feature>
<evidence type="ECO:0000313" key="9">
    <source>
        <dbReference type="EMBL" id="KAL3764098.1"/>
    </source>
</evidence>
<gene>
    <name evidence="9" type="ORF">ACHAWU_003910</name>
</gene>
<evidence type="ECO:0000256" key="8">
    <source>
        <dbReference type="SAM" id="SignalP"/>
    </source>
</evidence>
<keyword evidence="10" id="KW-1185">Reference proteome</keyword>
<comment type="subcellular location">
    <subcellularLocation>
        <location evidence="1 7">Endoplasmic reticulum membrane</location>
        <topology evidence="1 7">Multi-pass membrane protein</topology>
    </subcellularLocation>
</comment>
<organism evidence="9 10">
    <name type="scientific">Discostella pseudostelligera</name>
    <dbReference type="NCBI Taxonomy" id="259834"/>
    <lineage>
        <taxon>Eukaryota</taxon>
        <taxon>Sar</taxon>
        <taxon>Stramenopiles</taxon>
        <taxon>Ochrophyta</taxon>
        <taxon>Bacillariophyta</taxon>
        <taxon>Coscinodiscophyceae</taxon>
        <taxon>Thalassiosirophycidae</taxon>
        <taxon>Stephanodiscales</taxon>
        <taxon>Stephanodiscaceae</taxon>
        <taxon>Discostella</taxon>
    </lineage>
</organism>
<protein>
    <recommendedName>
        <fullName evidence="7">Derlin</fullName>
    </recommendedName>
</protein>
<dbReference type="PROSITE" id="PS51257">
    <property type="entry name" value="PROKAR_LIPOPROTEIN"/>
    <property type="match status" value="1"/>
</dbReference>
<dbReference type="SUPFAM" id="SSF144091">
    <property type="entry name" value="Rhomboid-like"/>
    <property type="match status" value="1"/>
</dbReference>
<accession>A0ABD3MK37</accession>
<reference evidence="9 10" key="1">
    <citation type="submission" date="2024-10" db="EMBL/GenBank/DDBJ databases">
        <title>Updated reference genomes for cyclostephanoid diatoms.</title>
        <authorList>
            <person name="Roberts W.R."/>
            <person name="Alverson A.J."/>
        </authorList>
    </citation>
    <scope>NUCLEOTIDE SEQUENCE [LARGE SCALE GENOMIC DNA]</scope>
    <source>
        <strain evidence="9 10">AJA232-27</strain>
    </source>
</reference>
<dbReference type="EMBL" id="JALLBG020000108">
    <property type="protein sequence ID" value="KAL3764098.1"/>
    <property type="molecule type" value="Genomic_DNA"/>
</dbReference>
<name>A0ABD3MK37_9STRA</name>
<feature type="chain" id="PRO_5044757583" description="Derlin" evidence="8">
    <location>
        <begin position="26"/>
        <end position="344"/>
    </location>
</feature>
<evidence type="ECO:0000256" key="4">
    <source>
        <dbReference type="ARBA" id="ARBA00022824"/>
    </source>
</evidence>
<keyword evidence="5 7" id="KW-1133">Transmembrane helix</keyword>
<feature type="signal peptide" evidence="8">
    <location>
        <begin position="1"/>
        <end position="25"/>
    </location>
</feature>
<keyword evidence="6 7" id="KW-0472">Membrane</keyword>
<dbReference type="PANTHER" id="PTHR11009">
    <property type="entry name" value="DER1-LIKE PROTEIN, DERLIN"/>
    <property type="match status" value="1"/>
</dbReference>
<evidence type="ECO:0000256" key="3">
    <source>
        <dbReference type="ARBA" id="ARBA00022692"/>
    </source>
</evidence>
<evidence type="ECO:0000256" key="7">
    <source>
        <dbReference type="RuleBase" id="RU363059"/>
    </source>
</evidence>
<comment type="caution">
    <text evidence="7">Lacks conserved residue(s) required for the propagation of feature annotation.</text>
</comment>